<protein>
    <submittedName>
        <fullName evidence="1">Uncharacterized protein</fullName>
    </submittedName>
</protein>
<sequence length="68" mass="8236">MPFEDKLRKYNQIKIDLLKMSKHLDFCDETEKNLYQNICVEYTKELKEIKKSLEQTYGIEICNSDTRK</sequence>
<dbReference type="RefSeq" id="WP_107896299.1">
    <property type="nucleotide sequence ID" value="NZ_PYWM01000019.1"/>
</dbReference>
<reference evidence="1 2" key="1">
    <citation type="submission" date="2019-04" db="EMBL/GenBank/DDBJ databases">
        <title>Lysinibacillus genome sequencing.</title>
        <authorList>
            <person name="Dunlap C."/>
        </authorList>
    </citation>
    <scope>NUCLEOTIDE SEQUENCE [LARGE SCALE GENOMIC DNA]</scope>
    <source>
        <strain evidence="1 2">CCTCC AB 2010389</strain>
    </source>
</reference>
<gene>
    <name evidence="1" type="ORF">FC756_26455</name>
</gene>
<dbReference type="EMBL" id="SZPU01000147">
    <property type="protein sequence ID" value="TKI52972.1"/>
    <property type="molecule type" value="Genomic_DNA"/>
</dbReference>
<keyword evidence="2" id="KW-1185">Reference proteome</keyword>
<organism evidence="1 2">
    <name type="scientific">Lysinibacillus mangiferihumi</name>
    <dbReference type="NCBI Taxonomy" id="1130819"/>
    <lineage>
        <taxon>Bacteria</taxon>
        <taxon>Bacillati</taxon>
        <taxon>Bacillota</taxon>
        <taxon>Bacilli</taxon>
        <taxon>Bacillales</taxon>
        <taxon>Bacillaceae</taxon>
        <taxon>Lysinibacillus</taxon>
    </lineage>
</organism>
<evidence type="ECO:0000313" key="2">
    <source>
        <dbReference type="Proteomes" id="UP000308744"/>
    </source>
</evidence>
<name>A0A4U2Y0H5_9BACI</name>
<proteinExistence type="predicted"/>
<accession>A0A4U2Y0H5</accession>
<dbReference type="Proteomes" id="UP000308744">
    <property type="component" value="Unassembled WGS sequence"/>
</dbReference>
<evidence type="ECO:0000313" key="1">
    <source>
        <dbReference type="EMBL" id="TKI52972.1"/>
    </source>
</evidence>
<comment type="caution">
    <text evidence="1">The sequence shown here is derived from an EMBL/GenBank/DDBJ whole genome shotgun (WGS) entry which is preliminary data.</text>
</comment>
<dbReference type="AlphaFoldDB" id="A0A4U2Y0H5"/>